<dbReference type="EMBL" id="MNUI01000030">
    <property type="protein sequence ID" value="OIN89431.1"/>
    <property type="molecule type" value="Genomic_DNA"/>
</dbReference>
<evidence type="ECO:0000256" key="3">
    <source>
        <dbReference type="ARBA" id="ARBA00023274"/>
    </source>
</evidence>
<dbReference type="Pfam" id="PF01245">
    <property type="entry name" value="Ribosomal_L19"/>
    <property type="match status" value="1"/>
</dbReference>
<dbReference type="InterPro" id="IPR001857">
    <property type="entry name" value="Ribosomal_bL19"/>
</dbReference>
<accession>A0A1J4RR95</accession>
<evidence type="ECO:0000256" key="1">
    <source>
        <dbReference type="ARBA" id="ARBA00005781"/>
    </source>
</evidence>
<dbReference type="AlphaFoldDB" id="A0A1J4RR95"/>
<dbReference type="Gene3D" id="2.30.30.790">
    <property type="match status" value="1"/>
</dbReference>
<dbReference type="InterPro" id="IPR018257">
    <property type="entry name" value="Ribosomal_bL19_CS"/>
</dbReference>
<dbReference type="PROSITE" id="PS01015">
    <property type="entry name" value="RIBOSOMAL_L19"/>
    <property type="match status" value="1"/>
</dbReference>
<comment type="similarity">
    <text evidence="1 4">Belongs to the bacterial ribosomal protein bL19 family.</text>
</comment>
<protein>
    <recommendedName>
        <fullName evidence="4">50S ribosomal protein L19</fullName>
    </recommendedName>
</protein>
<evidence type="ECO:0000256" key="4">
    <source>
        <dbReference type="RuleBase" id="RU000559"/>
    </source>
</evidence>
<dbReference type="NCBIfam" id="TIGR01024">
    <property type="entry name" value="rplS_bact"/>
    <property type="match status" value="1"/>
</dbReference>
<dbReference type="GO" id="GO:0022625">
    <property type="term" value="C:cytosolic large ribosomal subunit"/>
    <property type="evidence" value="ECO:0007669"/>
    <property type="project" value="TreeGrafter"/>
</dbReference>
<comment type="function">
    <text evidence="4">This protein is located at the 30S-50S ribosomal subunit interface and may play a role in the structure and function of the aminoacyl-tRNA binding site.</text>
</comment>
<dbReference type="GO" id="GO:0006412">
    <property type="term" value="P:translation"/>
    <property type="evidence" value="ECO:0007669"/>
    <property type="project" value="InterPro"/>
</dbReference>
<dbReference type="GO" id="GO:0003735">
    <property type="term" value="F:structural constituent of ribosome"/>
    <property type="evidence" value="ECO:0007669"/>
    <property type="project" value="InterPro"/>
</dbReference>
<dbReference type="SUPFAM" id="SSF50104">
    <property type="entry name" value="Translation proteins SH3-like domain"/>
    <property type="match status" value="1"/>
</dbReference>
<evidence type="ECO:0000256" key="2">
    <source>
        <dbReference type="ARBA" id="ARBA00022980"/>
    </source>
</evidence>
<dbReference type="PANTHER" id="PTHR15680">
    <property type="entry name" value="RIBOSOMAL PROTEIN L19"/>
    <property type="match status" value="1"/>
</dbReference>
<reference evidence="5 6" key="1">
    <citation type="journal article" date="2016" name="Environ. Microbiol.">
        <title>Genomic resolution of a cold subsurface aquifer community provides metabolic insights for novel microbes adapted to high CO concentrations.</title>
        <authorList>
            <person name="Probst A.J."/>
            <person name="Castelle C.J."/>
            <person name="Singh A."/>
            <person name="Brown C.T."/>
            <person name="Anantharaman K."/>
            <person name="Sharon I."/>
            <person name="Hug L.A."/>
            <person name="Burstein D."/>
            <person name="Emerson J.B."/>
            <person name="Thomas B.C."/>
            <person name="Banfield J.F."/>
        </authorList>
    </citation>
    <scope>NUCLEOTIDE SEQUENCE [LARGE SCALE GENOMIC DNA]</scope>
    <source>
        <strain evidence="5">CG1_02_47_37</strain>
    </source>
</reference>
<keyword evidence="3 4" id="KW-0687">Ribonucleoprotein</keyword>
<sequence length="105" mass="11631">MALKAQHQETKFSVGDIVRLKQQFFSGGKAQSQIFEGIVMGIKGRGVGRSITVRRIATDGVGVEKIWPLSSPNLLSLTVKKTGKVRRAKLYYLRQRIGKMALATK</sequence>
<evidence type="ECO:0000313" key="5">
    <source>
        <dbReference type="EMBL" id="OIN89431.1"/>
    </source>
</evidence>
<gene>
    <name evidence="5" type="ORF">AUJ59_01600</name>
</gene>
<comment type="caution">
    <text evidence="5">The sequence shown here is derived from an EMBL/GenBank/DDBJ whole genome shotgun (WGS) entry which is preliminary data.</text>
</comment>
<organism evidence="5 6">
    <name type="scientific">Candidatus Beckwithbacteria bacterium CG1_02_47_37</name>
    <dbReference type="NCBI Taxonomy" id="1805034"/>
    <lineage>
        <taxon>Bacteria</taxon>
        <taxon>Candidatus Beckwithiibacteriota</taxon>
    </lineage>
</organism>
<dbReference type="STRING" id="1805034.AUJ59_01600"/>
<dbReference type="PRINTS" id="PR00061">
    <property type="entry name" value="RIBOSOMALL19"/>
</dbReference>
<proteinExistence type="inferred from homology"/>
<dbReference type="Proteomes" id="UP000183144">
    <property type="component" value="Unassembled WGS sequence"/>
</dbReference>
<dbReference type="InterPro" id="IPR038657">
    <property type="entry name" value="Ribosomal_bL19_sf"/>
</dbReference>
<dbReference type="InterPro" id="IPR008991">
    <property type="entry name" value="Translation_prot_SH3-like_sf"/>
</dbReference>
<keyword evidence="2 5" id="KW-0689">Ribosomal protein</keyword>
<name>A0A1J4RR95_9BACT</name>
<evidence type="ECO:0000313" key="6">
    <source>
        <dbReference type="Proteomes" id="UP000183144"/>
    </source>
</evidence>
<dbReference type="PANTHER" id="PTHR15680:SF9">
    <property type="entry name" value="LARGE RIBOSOMAL SUBUNIT PROTEIN BL19M"/>
    <property type="match status" value="1"/>
</dbReference>